<keyword evidence="1" id="KW-0812">Transmembrane</keyword>
<name>A0A918JJP4_9BURK</name>
<dbReference type="Gene3D" id="3.40.50.620">
    <property type="entry name" value="HUPs"/>
    <property type="match status" value="1"/>
</dbReference>
<dbReference type="Proteomes" id="UP000608345">
    <property type="component" value="Unassembled WGS sequence"/>
</dbReference>
<sequence length="253" mass="27708">MKSYLISLIIPLNLCVFLVISGAVLILLKRRKTGVFLCFGGLSWLLLWSLPITSLILGGILENRYPHRSIDSIPPAQAIVVLGGNTANNRENWFQELSDNPSTHSRVDTASELYHANKAPKIIVSGGALAGEVSEAKGMAAKLAGKGVPKSAIMLENNSKTTYENAEFTANELIRNKIKSIILVTSALHTPRSMAVFDRYNLAVTPAPNPPQITIPDDPDFILLLPNARALHASRSIIKEYLGLIVYWLRGWV</sequence>
<dbReference type="RefSeq" id="WP_189384009.1">
    <property type="nucleotide sequence ID" value="NZ_BAABFY010000007.1"/>
</dbReference>
<organism evidence="3 4">
    <name type="scientific">Advenella faeciporci</name>
    <dbReference type="NCBI Taxonomy" id="797535"/>
    <lineage>
        <taxon>Bacteria</taxon>
        <taxon>Pseudomonadati</taxon>
        <taxon>Pseudomonadota</taxon>
        <taxon>Betaproteobacteria</taxon>
        <taxon>Burkholderiales</taxon>
        <taxon>Alcaligenaceae</taxon>
    </lineage>
</organism>
<keyword evidence="1" id="KW-1133">Transmembrane helix</keyword>
<dbReference type="InterPro" id="IPR051599">
    <property type="entry name" value="Cell_Envelope_Assoc"/>
</dbReference>
<dbReference type="PANTHER" id="PTHR30336">
    <property type="entry name" value="INNER MEMBRANE PROTEIN, PROBABLE PERMEASE"/>
    <property type="match status" value="1"/>
</dbReference>
<feature type="transmembrane region" description="Helical" evidence="1">
    <location>
        <begin position="35"/>
        <end position="61"/>
    </location>
</feature>
<gene>
    <name evidence="3" type="ORF">GCM10011450_06340</name>
</gene>
<evidence type="ECO:0000259" key="2">
    <source>
        <dbReference type="Pfam" id="PF02698"/>
    </source>
</evidence>
<dbReference type="GO" id="GO:0005886">
    <property type="term" value="C:plasma membrane"/>
    <property type="evidence" value="ECO:0007669"/>
    <property type="project" value="TreeGrafter"/>
</dbReference>
<proteinExistence type="predicted"/>
<feature type="transmembrane region" description="Helical" evidence="1">
    <location>
        <begin position="6"/>
        <end position="28"/>
    </location>
</feature>
<dbReference type="PANTHER" id="PTHR30336:SF4">
    <property type="entry name" value="ENVELOPE BIOGENESIS FACTOR ELYC"/>
    <property type="match status" value="1"/>
</dbReference>
<reference evidence="3" key="2">
    <citation type="submission" date="2020-09" db="EMBL/GenBank/DDBJ databases">
        <authorList>
            <person name="Sun Q."/>
            <person name="Kim S."/>
        </authorList>
    </citation>
    <scope>NUCLEOTIDE SEQUENCE</scope>
    <source>
        <strain evidence="3">KCTC 23732</strain>
    </source>
</reference>
<keyword evidence="4" id="KW-1185">Reference proteome</keyword>
<evidence type="ECO:0000313" key="3">
    <source>
        <dbReference type="EMBL" id="GGW79345.1"/>
    </source>
</evidence>
<dbReference type="CDD" id="cd06259">
    <property type="entry name" value="YdcF-like"/>
    <property type="match status" value="1"/>
</dbReference>
<dbReference type="InterPro" id="IPR003848">
    <property type="entry name" value="DUF218"/>
</dbReference>
<dbReference type="InterPro" id="IPR014729">
    <property type="entry name" value="Rossmann-like_a/b/a_fold"/>
</dbReference>
<dbReference type="Pfam" id="PF02698">
    <property type="entry name" value="DUF218"/>
    <property type="match status" value="1"/>
</dbReference>
<dbReference type="GO" id="GO:0000270">
    <property type="term" value="P:peptidoglycan metabolic process"/>
    <property type="evidence" value="ECO:0007669"/>
    <property type="project" value="TreeGrafter"/>
</dbReference>
<dbReference type="EMBL" id="BMYS01000003">
    <property type="protein sequence ID" value="GGW79345.1"/>
    <property type="molecule type" value="Genomic_DNA"/>
</dbReference>
<reference evidence="3" key="1">
    <citation type="journal article" date="2014" name="Int. J. Syst. Evol. Microbiol.">
        <title>Complete genome sequence of Corynebacterium casei LMG S-19264T (=DSM 44701T), isolated from a smear-ripened cheese.</title>
        <authorList>
            <consortium name="US DOE Joint Genome Institute (JGI-PGF)"/>
            <person name="Walter F."/>
            <person name="Albersmeier A."/>
            <person name="Kalinowski J."/>
            <person name="Ruckert C."/>
        </authorList>
    </citation>
    <scope>NUCLEOTIDE SEQUENCE</scope>
    <source>
        <strain evidence="3">KCTC 23732</strain>
    </source>
</reference>
<comment type="caution">
    <text evidence="3">The sequence shown here is derived from an EMBL/GenBank/DDBJ whole genome shotgun (WGS) entry which is preliminary data.</text>
</comment>
<dbReference type="GO" id="GO:0043164">
    <property type="term" value="P:Gram-negative-bacterium-type cell wall biogenesis"/>
    <property type="evidence" value="ECO:0007669"/>
    <property type="project" value="TreeGrafter"/>
</dbReference>
<protein>
    <submittedName>
        <fullName evidence="3">Membrane protein</fullName>
    </submittedName>
</protein>
<evidence type="ECO:0000313" key="4">
    <source>
        <dbReference type="Proteomes" id="UP000608345"/>
    </source>
</evidence>
<dbReference type="AlphaFoldDB" id="A0A918JJP4"/>
<evidence type="ECO:0000256" key="1">
    <source>
        <dbReference type="SAM" id="Phobius"/>
    </source>
</evidence>
<accession>A0A918JJP4</accession>
<feature type="domain" description="DUF218" evidence="2">
    <location>
        <begin position="77"/>
        <end position="243"/>
    </location>
</feature>
<keyword evidence="1" id="KW-0472">Membrane</keyword>